<keyword evidence="5" id="KW-0472">Membrane</keyword>
<dbReference type="Gene3D" id="3.80.10.10">
    <property type="entry name" value="Ribonuclease Inhibitor"/>
    <property type="match status" value="1"/>
</dbReference>
<keyword evidence="3" id="KW-0677">Repeat</keyword>
<dbReference type="PANTHER" id="PTHR48058:SF28">
    <property type="entry name" value="OS04G0122000 PROTEIN"/>
    <property type="match status" value="1"/>
</dbReference>
<feature type="domain" description="Leucine-rich repeat-containing N-terminal plant-type" evidence="7">
    <location>
        <begin position="65"/>
        <end position="82"/>
    </location>
</feature>
<reference evidence="8" key="2">
    <citation type="submission" date="2015-03" db="UniProtKB">
        <authorList>
            <consortium name="EnsemblPlants"/>
        </authorList>
    </citation>
    <scope>IDENTIFICATION</scope>
</reference>
<evidence type="ECO:0000313" key="9">
    <source>
        <dbReference type="Proteomes" id="UP000026960"/>
    </source>
</evidence>
<evidence type="ECO:0000256" key="2">
    <source>
        <dbReference type="ARBA" id="ARBA00022692"/>
    </source>
</evidence>
<dbReference type="Gramene" id="OBART04G01140.2">
    <property type="protein sequence ID" value="OBART04G01140.2"/>
    <property type="gene ID" value="OBART04G01140"/>
</dbReference>
<dbReference type="Pfam" id="PF12799">
    <property type="entry name" value="LRR_4"/>
    <property type="match status" value="1"/>
</dbReference>
<evidence type="ECO:0000256" key="6">
    <source>
        <dbReference type="SAM" id="SignalP"/>
    </source>
</evidence>
<dbReference type="EnsemblPlants" id="OBART04G01140.2">
    <property type="protein sequence ID" value="OBART04G01140.2"/>
    <property type="gene ID" value="OBART04G01140"/>
</dbReference>
<accession>A0A0D3FS41</accession>
<feature type="chain" id="PRO_5002262101" description="Leucine-rich repeat-containing N-terminal plant-type domain-containing protein" evidence="6">
    <location>
        <begin position="39"/>
        <end position="271"/>
    </location>
</feature>
<keyword evidence="9" id="KW-1185">Reference proteome</keyword>
<dbReference type="InterPro" id="IPR001611">
    <property type="entry name" value="Leu-rich_rpt"/>
</dbReference>
<evidence type="ECO:0000313" key="8">
    <source>
        <dbReference type="EnsemblPlants" id="OBART04G01140.2"/>
    </source>
</evidence>
<keyword evidence="6" id="KW-0732">Signal</keyword>
<dbReference type="InterPro" id="IPR003591">
    <property type="entry name" value="Leu-rich_rpt_typical-subtyp"/>
</dbReference>
<dbReference type="PROSITE" id="PS51450">
    <property type="entry name" value="LRR"/>
    <property type="match status" value="1"/>
</dbReference>
<dbReference type="PRINTS" id="PR00019">
    <property type="entry name" value="LEURICHRPT"/>
</dbReference>
<proteinExistence type="predicted"/>
<dbReference type="SMART" id="SM00369">
    <property type="entry name" value="LRR_TYP"/>
    <property type="match status" value="3"/>
</dbReference>
<evidence type="ECO:0000256" key="3">
    <source>
        <dbReference type="ARBA" id="ARBA00022737"/>
    </source>
</evidence>
<dbReference type="Pfam" id="PF08263">
    <property type="entry name" value="LRRNT_2"/>
    <property type="match status" value="1"/>
</dbReference>
<dbReference type="InterPro" id="IPR013210">
    <property type="entry name" value="LRR_N_plant-typ"/>
</dbReference>
<dbReference type="PANTHER" id="PTHR48058">
    <property type="entry name" value="LRR RECEPTOR-LIKE SERINE/THREONINE-PROTEIN KINASE FLS2-RELATED"/>
    <property type="match status" value="1"/>
</dbReference>
<dbReference type="InterPro" id="IPR025875">
    <property type="entry name" value="Leu-rich_rpt_4"/>
</dbReference>
<evidence type="ECO:0000256" key="1">
    <source>
        <dbReference type="ARBA" id="ARBA00022614"/>
    </source>
</evidence>
<organism evidence="8">
    <name type="scientific">Oryza barthii</name>
    <dbReference type="NCBI Taxonomy" id="65489"/>
    <lineage>
        <taxon>Eukaryota</taxon>
        <taxon>Viridiplantae</taxon>
        <taxon>Streptophyta</taxon>
        <taxon>Embryophyta</taxon>
        <taxon>Tracheophyta</taxon>
        <taxon>Spermatophyta</taxon>
        <taxon>Magnoliopsida</taxon>
        <taxon>Liliopsida</taxon>
        <taxon>Poales</taxon>
        <taxon>Poaceae</taxon>
        <taxon>BOP clade</taxon>
        <taxon>Oryzoideae</taxon>
        <taxon>Oryzeae</taxon>
        <taxon>Oryzinae</taxon>
        <taxon>Oryza</taxon>
    </lineage>
</organism>
<dbReference type="AlphaFoldDB" id="A0A0D3FS41"/>
<keyword evidence="2" id="KW-0812">Transmembrane</keyword>
<dbReference type="SUPFAM" id="SSF52058">
    <property type="entry name" value="L domain-like"/>
    <property type="match status" value="1"/>
</dbReference>
<dbReference type="Pfam" id="PF13516">
    <property type="entry name" value="LRR_6"/>
    <property type="match status" value="1"/>
</dbReference>
<evidence type="ECO:0000259" key="7">
    <source>
        <dbReference type="Pfam" id="PF08263"/>
    </source>
</evidence>
<dbReference type="InterPro" id="IPR032675">
    <property type="entry name" value="LRR_dom_sf"/>
</dbReference>
<evidence type="ECO:0000256" key="5">
    <source>
        <dbReference type="ARBA" id="ARBA00023136"/>
    </source>
</evidence>
<reference evidence="8" key="1">
    <citation type="journal article" date="2009" name="Rice">
        <title>De Novo Next Generation Sequencing of Plant Genomes.</title>
        <authorList>
            <person name="Rounsley S."/>
            <person name="Marri P.R."/>
            <person name="Yu Y."/>
            <person name="He R."/>
            <person name="Sisneros N."/>
            <person name="Goicoechea J.L."/>
            <person name="Lee S.J."/>
            <person name="Angelova A."/>
            <person name="Kudrna D."/>
            <person name="Luo M."/>
            <person name="Affourtit J."/>
            <person name="Desany B."/>
            <person name="Knight J."/>
            <person name="Niazi F."/>
            <person name="Egholm M."/>
            <person name="Wing R.A."/>
        </authorList>
    </citation>
    <scope>NUCLEOTIDE SEQUENCE [LARGE SCALE GENOMIC DNA]</scope>
    <source>
        <strain evidence="8">cv. IRGC 105608</strain>
    </source>
</reference>
<evidence type="ECO:0000256" key="4">
    <source>
        <dbReference type="ARBA" id="ARBA00022989"/>
    </source>
</evidence>
<keyword evidence="1" id="KW-0433">Leucine-rich repeat</keyword>
<name>A0A0D3FS41_9ORYZ</name>
<dbReference type="Proteomes" id="UP000026960">
    <property type="component" value="Chromosome 4"/>
</dbReference>
<feature type="signal peptide" evidence="6">
    <location>
        <begin position="1"/>
        <end position="38"/>
    </location>
</feature>
<keyword evidence="4" id="KW-1133">Transmembrane helix</keyword>
<sequence length="271" mass="30049">MSTRTRSPWCCRRRTAIKLFTTLSLLLLLPTTTKVCRSCSDGERHALLRRIQPLIGPEFSSNGRLDWDEAVDCCRWEGVTCSVAGRRREAAGGRRVVSLSLPGVGIAGAVDAAVLAPFTALEKLDLSGNQITSFSAANRSDMVVGAVLNNLTALTELHLAGNEITTTGWISNLTSLQVIDMSSNKLHELNVGLGHIHGTKAIRVENTTIKRPWGRWRPRSNQWWWNRMLYYHAWCPSEKYKEKTKVITTGKDRSMVAAATVSNHGDEFSTV</sequence>
<protein>
    <recommendedName>
        <fullName evidence="7">Leucine-rich repeat-containing N-terminal plant-type domain-containing protein</fullName>
    </recommendedName>
</protein>